<dbReference type="EMBL" id="CP150496">
    <property type="protein sequence ID" value="WYW56308.1"/>
    <property type="molecule type" value="Genomic_DNA"/>
</dbReference>
<evidence type="ECO:0000313" key="3">
    <source>
        <dbReference type="Proteomes" id="UP001491088"/>
    </source>
</evidence>
<dbReference type="InterPro" id="IPR036291">
    <property type="entry name" value="NAD(P)-bd_dom_sf"/>
</dbReference>
<dbReference type="RefSeq" id="WP_340934153.1">
    <property type="nucleotide sequence ID" value="NZ_CP150496.1"/>
</dbReference>
<evidence type="ECO:0000313" key="2">
    <source>
        <dbReference type="EMBL" id="WYW56308.1"/>
    </source>
</evidence>
<dbReference type="Pfam" id="PF13460">
    <property type="entry name" value="NAD_binding_10"/>
    <property type="match status" value="1"/>
</dbReference>
<protein>
    <submittedName>
        <fullName evidence="2">NAD(P)H-binding protein</fullName>
    </submittedName>
</protein>
<organism evidence="2 3">
    <name type="scientific">Polaribacter marinaquae</name>
    <dbReference type="NCBI Taxonomy" id="1642819"/>
    <lineage>
        <taxon>Bacteria</taxon>
        <taxon>Pseudomonadati</taxon>
        <taxon>Bacteroidota</taxon>
        <taxon>Flavobacteriia</taxon>
        <taxon>Flavobacteriales</taxon>
        <taxon>Flavobacteriaceae</taxon>
    </lineage>
</organism>
<evidence type="ECO:0000259" key="1">
    <source>
        <dbReference type="Pfam" id="PF13460"/>
    </source>
</evidence>
<dbReference type="PANTHER" id="PTHR14097">
    <property type="entry name" value="OXIDOREDUCTASE HTATIP2"/>
    <property type="match status" value="1"/>
</dbReference>
<dbReference type="SUPFAM" id="SSF51735">
    <property type="entry name" value="NAD(P)-binding Rossmann-fold domains"/>
    <property type="match status" value="1"/>
</dbReference>
<sequence length="223" mass="24393">MSKTAIILGATGLTGNLLLQKLIADASYTKIKLFSRSAVNISSSKIEEHLIDMFALEAQKTLFTADQVFCCIGTTAAKTKDKEKYKSIDYGIPVTAAKLTKANNIATFVVMSSMGADAKSSVFYNRIKGEMERDILGQKIKNTHILRPSLIGGKRDEFRLGESIGKGIMKLLNPLFIGPLKKFKMIHPDKIATCMKTVANTSNNKSIINSDLILTIANSNNNE</sequence>
<dbReference type="Gene3D" id="3.40.50.720">
    <property type="entry name" value="NAD(P)-binding Rossmann-like Domain"/>
    <property type="match status" value="1"/>
</dbReference>
<proteinExistence type="predicted"/>
<keyword evidence="3" id="KW-1185">Reference proteome</keyword>
<feature type="domain" description="NAD(P)-binding" evidence="1">
    <location>
        <begin position="9"/>
        <end position="149"/>
    </location>
</feature>
<gene>
    <name evidence="2" type="ORF">WG950_03390</name>
</gene>
<dbReference type="PANTHER" id="PTHR14097:SF7">
    <property type="entry name" value="OXIDOREDUCTASE HTATIP2"/>
    <property type="match status" value="1"/>
</dbReference>
<reference evidence="2 3" key="1">
    <citation type="submission" date="2024-03" db="EMBL/GenBank/DDBJ databases">
        <authorList>
            <person name="Cao K."/>
        </authorList>
    </citation>
    <scope>NUCLEOTIDE SEQUENCE [LARGE SCALE GENOMIC DNA]</scope>
    <source>
        <strain evidence="2 3">MCCC 1K00696</strain>
    </source>
</reference>
<dbReference type="Proteomes" id="UP001491088">
    <property type="component" value="Chromosome"/>
</dbReference>
<accession>A0ABZ2TT46</accession>
<dbReference type="InterPro" id="IPR016040">
    <property type="entry name" value="NAD(P)-bd_dom"/>
</dbReference>
<name>A0ABZ2TT46_9FLAO</name>